<dbReference type="OrthoDB" id="10441574at2759"/>
<feature type="compositionally biased region" description="Pro residues" evidence="1">
    <location>
        <begin position="429"/>
        <end position="439"/>
    </location>
</feature>
<gene>
    <name evidence="2" type="ORF">FN846DRAFT_981571</name>
</gene>
<comment type="caution">
    <text evidence="2">The sequence shown here is derived from an EMBL/GenBank/DDBJ whole genome shotgun (WGS) entry which is preliminary data.</text>
</comment>
<evidence type="ECO:0000256" key="1">
    <source>
        <dbReference type="SAM" id="MobiDB-lite"/>
    </source>
</evidence>
<feature type="compositionally biased region" description="Basic and acidic residues" evidence="1">
    <location>
        <begin position="292"/>
        <end position="307"/>
    </location>
</feature>
<name>A0A5J5ECE7_9PEZI</name>
<protein>
    <submittedName>
        <fullName evidence="2">Uncharacterized protein</fullName>
    </submittedName>
</protein>
<feature type="region of interest" description="Disordered" evidence="1">
    <location>
        <begin position="527"/>
        <end position="548"/>
    </location>
</feature>
<feature type="region of interest" description="Disordered" evidence="1">
    <location>
        <begin position="346"/>
        <end position="499"/>
    </location>
</feature>
<evidence type="ECO:0000313" key="3">
    <source>
        <dbReference type="Proteomes" id="UP000326924"/>
    </source>
</evidence>
<feature type="compositionally biased region" description="Pro residues" evidence="1">
    <location>
        <begin position="389"/>
        <end position="410"/>
    </location>
</feature>
<feature type="region of interest" description="Disordered" evidence="1">
    <location>
        <begin position="287"/>
        <end position="307"/>
    </location>
</feature>
<accession>A0A5J5ECE7</accession>
<sequence length="548" mass="60204">MAIAFFRFPSLSSTKRITIIQGQSRNLDLRGVFLKKKPALLVISTKPGDLQEDIQHLQKYVADIRKHRWPETRMLYGGIKYGLSIAFEKVKARRVQTVAEIVDLARKFGHPDGETVAKWIEDGLAICPGIGPWAKTGGRISFQGDTPRHLLLRAQGAKDAVRLFPNMSSATSVSVPEHVPRIRRVEPQPGIVVKDGKVSFKGVFAPALGASEEQQHMAPGPKDDLYVPPKPAPAIRKVEAASMPTPEEMAEKRRQLDEITALIQERERERLEREQREMSEIIQMIDETPAVENEHSELSKPHQPRSELLRSLEQKRREVEELQQMLEQAEQRQKKSELLRKFVHKLESAEDVQTPPPPTAPTRISSPIARLSPSPPTSPQGNSMTSAHPGPPPSSNPTLPPPPPPHPPGAHPSSSTNPRARLLRVDQPSPTPHPQPSSHPHPHIATWATLPPRKTPPCTSSLPTTCPATKPTAPLPAGAASTDPAHPANPSAAAEGSGKGVKIVRYAQDRPLIRYHMVSKPLKSGLVRKHYCGDPDNSGLVVGGAREE</sequence>
<feature type="compositionally biased region" description="Low complexity" evidence="1">
    <location>
        <begin position="456"/>
        <end position="480"/>
    </location>
</feature>
<evidence type="ECO:0000313" key="2">
    <source>
        <dbReference type="EMBL" id="KAA8892851.1"/>
    </source>
</evidence>
<reference evidence="2 3" key="1">
    <citation type="submission" date="2019-09" db="EMBL/GenBank/DDBJ databases">
        <title>Draft genome of the ectomycorrhizal ascomycete Sphaerosporella brunnea.</title>
        <authorList>
            <consortium name="DOE Joint Genome Institute"/>
            <person name="Benucci G.M."/>
            <person name="Marozzi G."/>
            <person name="Antonielli L."/>
            <person name="Sanchez S."/>
            <person name="Marco P."/>
            <person name="Wang X."/>
            <person name="Falini L.B."/>
            <person name="Barry K."/>
            <person name="Haridas S."/>
            <person name="Lipzen A."/>
            <person name="Labutti K."/>
            <person name="Grigoriev I.V."/>
            <person name="Murat C."/>
            <person name="Martin F."/>
            <person name="Albertini E."/>
            <person name="Donnini D."/>
            <person name="Bonito G."/>
        </authorList>
    </citation>
    <scope>NUCLEOTIDE SEQUENCE [LARGE SCALE GENOMIC DNA]</scope>
    <source>
        <strain evidence="2 3">Sb_GMNB300</strain>
    </source>
</reference>
<proteinExistence type="predicted"/>
<dbReference type="AlphaFoldDB" id="A0A5J5ECE7"/>
<dbReference type="Proteomes" id="UP000326924">
    <property type="component" value="Unassembled WGS sequence"/>
</dbReference>
<organism evidence="2 3">
    <name type="scientific">Sphaerosporella brunnea</name>
    <dbReference type="NCBI Taxonomy" id="1250544"/>
    <lineage>
        <taxon>Eukaryota</taxon>
        <taxon>Fungi</taxon>
        <taxon>Dikarya</taxon>
        <taxon>Ascomycota</taxon>
        <taxon>Pezizomycotina</taxon>
        <taxon>Pezizomycetes</taxon>
        <taxon>Pezizales</taxon>
        <taxon>Pyronemataceae</taxon>
        <taxon>Sphaerosporella</taxon>
    </lineage>
</organism>
<dbReference type="InParanoid" id="A0A5J5ECE7"/>
<dbReference type="EMBL" id="VXIS01000569">
    <property type="protein sequence ID" value="KAA8892851.1"/>
    <property type="molecule type" value="Genomic_DNA"/>
</dbReference>
<keyword evidence="3" id="KW-1185">Reference proteome</keyword>
<dbReference type="PRINTS" id="PR01217">
    <property type="entry name" value="PRICHEXTENSN"/>
</dbReference>